<gene>
    <name evidence="1" type="ORF">NM125_02800</name>
</gene>
<comment type="caution">
    <text evidence="1">The sequence shown here is derived from an EMBL/GenBank/DDBJ whole genome shotgun (WGS) entry which is preliminary data.</text>
</comment>
<accession>A0A9X2L1S3</accession>
<sequence length="108" mass="12098">MFDFDAFLETLKADLTEVVSDFGENLKDDLLKDAGDFALQTKEDLIKWSKMLKDGELSQEDFEFLLEAKKDLAEMEALKQKGLAQAKLDKLKLAIIDTVAGSVRKVIG</sequence>
<dbReference type="AlphaFoldDB" id="A0A9X2L1S3"/>
<evidence type="ECO:0000313" key="2">
    <source>
        <dbReference type="Proteomes" id="UP001139125"/>
    </source>
</evidence>
<protein>
    <submittedName>
        <fullName evidence="1">Uncharacterized protein</fullName>
    </submittedName>
</protein>
<dbReference type="RefSeq" id="WP_255132648.1">
    <property type="nucleotide sequence ID" value="NZ_JANDBC010000001.1"/>
</dbReference>
<reference evidence="1" key="1">
    <citation type="submission" date="2022-06" db="EMBL/GenBank/DDBJ databases">
        <title>Gracilimonas sp. CAU 1638 isolated from sea sediment.</title>
        <authorList>
            <person name="Kim W."/>
        </authorList>
    </citation>
    <scope>NUCLEOTIDE SEQUENCE</scope>
    <source>
        <strain evidence="1">CAU 1638</strain>
    </source>
</reference>
<keyword evidence="2" id="KW-1185">Reference proteome</keyword>
<dbReference type="Proteomes" id="UP001139125">
    <property type="component" value="Unassembled WGS sequence"/>
</dbReference>
<proteinExistence type="predicted"/>
<organism evidence="1 2">
    <name type="scientific">Gracilimonas sediminicola</name>
    <dbReference type="NCBI Taxonomy" id="2952158"/>
    <lineage>
        <taxon>Bacteria</taxon>
        <taxon>Pseudomonadati</taxon>
        <taxon>Balneolota</taxon>
        <taxon>Balneolia</taxon>
        <taxon>Balneolales</taxon>
        <taxon>Balneolaceae</taxon>
        <taxon>Gracilimonas</taxon>
    </lineage>
</organism>
<dbReference type="EMBL" id="JANDBC010000001">
    <property type="protein sequence ID" value="MCP9290508.1"/>
    <property type="molecule type" value="Genomic_DNA"/>
</dbReference>
<evidence type="ECO:0000313" key="1">
    <source>
        <dbReference type="EMBL" id="MCP9290508.1"/>
    </source>
</evidence>
<name>A0A9X2L1S3_9BACT</name>